<dbReference type="Gene3D" id="3.20.20.150">
    <property type="entry name" value="Divalent-metal-dependent TIM barrel enzymes"/>
    <property type="match status" value="1"/>
</dbReference>
<proteinExistence type="predicted"/>
<dbReference type="InterPro" id="IPR013022">
    <property type="entry name" value="Xyl_isomerase-like_TIM-brl"/>
</dbReference>
<dbReference type="PANTHER" id="PTHR12110">
    <property type="entry name" value="HYDROXYPYRUVATE ISOMERASE"/>
    <property type="match status" value="1"/>
</dbReference>
<protein>
    <submittedName>
        <fullName evidence="2">Sugar phosphate isomerase/epimerase</fullName>
    </submittedName>
</protein>
<sequence length="282" mass="30741">MKFSVFTASTPEWTPAEAVAHLANQGWDGVEWRITDQDDAPQPGFWAGNRATFPLTGLEDHLETIAALSSQAGLALSAIGGYARCYDHDNVERMLAATAVLGADRVRVTMPMLGTGDYRDLFDGARRDLAWVSERAAHHGVTALIELHHRTIVASASAAIRLVDGLDPAHVGVIHDLGNLVIEGQEDPLAGFQLLGPYLAHVHVKNVAWRQTGRKPDGTAIWAEQWATLRDGQADVEAYFTALAQHGYDGWVTVEDFSTVLPLAERTRDNLAYLRDIAARTA</sequence>
<dbReference type="PANTHER" id="PTHR12110:SF53">
    <property type="entry name" value="BLR5974 PROTEIN"/>
    <property type="match status" value="1"/>
</dbReference>
<dbReference type="AlphaFoldDB" id="A0A841BU78"/>
<dbReference type="InterPro" id="IPR036237">
    <property type="entry name" value="Xyl_isomerase-like_sf"/>
</dbReference>
<reference evidence="2 3" key="1">
    <citation type="submission" date="2020-08" db="EMBL/GenBank/DDBJ databases">
        <title>Sequencing the genomes of 1000 actinobacteria strains.</title>
        <authorList>
            <person name="Klenk H.-P."/>
        </authorList>
    </citation>
    <scope>NUCLEOTIDE SEQUENCE [LARGE SCALE GENOMIC DNA]</scope>
    <source>
        <strain evidence="2 3">DSM 45362</strain>
    </source>
</reference>
<gene>
    <name evidence="2" type="ORF">F4553_006091</name>
</gene>
<dbReference type="EMBL" id="JACHMN010000003">
    <property type="protein sequence ID" value="MBB5872657.1"/>
    <property type="molecule type" value="Genomic_DNA"/>
</dbReference>
<organism evidence="2 3">
    <name type="scientific">Allocatelliglobosispora scoriae</name>
    <dbReference type="NCBI Taxonomy" id="643052"/>
    <lineage>
        <taxon>Bacteria</taxon>
        <taxon>Bacillati</taxon>
        <taxon>Actinomycetota</taxon>
        <taxon>Actinomycetes</taxon>
        <taxon>Micromonosporales</taxon>
        <taxon>Micromonosporaceae</taxon>
        <taxon>Allocatelliglobosispora</taxon>
    </lineage>
</organism>
<dbReference type="RefSeq" id="WP_184842635.1">
    <property type="nucleotide sequence ID" value="NZ_JACHMN010000003.1"/>
</dbReference>
<feature type="domain" description="Xylose isomerase-like TIM barrel" evidence="1">
    <location>
        <begin position="21"/>
        <end position="276"/>
    </location>
</feature>
<evidence type="ECO:0000313" key="2">
    <source>
        <dbReference type="EMBL" id="MBB5872657.1"/>
    </source>
</evidence>
<evidence type="ECO:0000313" key="3">
    <source>
        <dbReference type="Proteomes" id="UP000587527"/>
    </source>
</evidence>
<dbReference type="GO" id="GO:0016853">
    <property type="term" value="F:isomerase activity"/>
    <property type="evidence" value="ECO:0007669"/>
    <property type="project" value="UniProtKB-KW"/>
</dbReference>
<evidence type="ECO:0000259" key="1">
    <source>
        <dbReference type="Pfam" id="PF01261"/>
    </source>
</evidence>
<name>A0A841BU78_9ACTN</name>
<dbReference type="InterPro" id="IPR050312">
    <property type="entry name" value="IolE/XylAMocC-like"/>
</dbReference>
<dbReference type="Proteomes" id="UP000587527">
    <property type="component" value="Unassembled WGS sequence"/>
</dbReference>
<comment type="caution">
    <text evidence="2">The sequence shown here is derived from an EMBL/GenBank/DDBJ whole genome shotgun (WGS) entry which is preliminary data.</text>
</comment>
<dbReference type="Pfam" id="PF01261">
    <property type="entry name" value="AP_endonuc_2"/>
    <property type="match status" value="1"/>
</dbReference>
<keyword evidence="2" id="KW-0413">Isomerase</keyword>
<dbReference type="SUPFAM" id="SSF51658">
    <property type="entry name" value="Xylose isomerase-like"/>
    <property type="match status" value="1"/>
</dbReference>
<keyword evidence="3" id="KW-1185">Reference proteome</keyword>
<accession>A0A841BU78</accession>